<proteinExistence type="predicted"/>
<dbReference type="AlphaFoldDB" id="A0A0G0P5M8"/>
<gene>
    <name evidence="1" type="ORF">UT19_C0012G0028</name>
</gene>
<reference evidence="1 2" key="1">
    <citation type="journal article" date="2015" name="Nature">
        <title>rRNA introns, odd ribosomes, and small enigmatic genomes across a large radiation of phyla.</title>
        <authorList>
            <person name="Brown C.T."/>
            <person name="Hug L.A."/>
            <person name="Thomas B.C."/>
            <person name="Sharon I."/>
            <person name="Castelle C.J."/>
            <person name="Singh A."/>
            <person name="Wilkins M.J."/>
            <person name="Williams K.H."/>
            <person name="Banfield J.F."/>
        </authorList>
    </citation>
    <scope>NUCLEOTIDE SEQUENCE [LARGE SCALE GENOMIC DNA]</scope>
</reference>
<dbReference type="EMBL" id="LBVW01000012">
    <property type="protein sequence ID" value="KKQ93439.1"/>
    <property type="molecule type" value="Genomic_DNA"/>
</dbReference>
<dbReference type="STRING" id="1618573.UT19_C0012G0028"/>
<evidence type="ECO:0000313" key="1">
    <source>
        <dbReference type="EMBL" id="KKQ93439.1"/>
    </source>
</evidence>
<sequence>MHSDLQKLAKQKNTSVRVILQKIAKDILTNQKDQHKTN</sequence>
<dbReference type="Proteomes" id="UP000034932">
    <property type="component" value="Unassembled WGS sequence"/>
</dbReference>
<organism evidence="1 2">
    <name type="scientific">Candidatus Woesebacteria bacterium GW2011_GWB1_39_10b</name>
    <dbReference type="NCBI Taxonomy" id="1618573"/>
    <lineage>
        <taxon>Bacteria</taxon>
        <taxon>Candidatus Woeseibacteriota</taxon>
    </lineage>
</organism>
<comment type="caution">
    <text evidence="1">The sequence shown here is derived from an EMBL/GenBank/DDBJ whole genome shotgun (WGS) entry which is preliminary data.</text>
</comment>
<name>A0A0G0P5M8_9BACT</name>
<evidence type="ECO:0000313" key="2">
    <source>
        <dbReference type="Proteomes" id="UP000034932"/>
    </source>
</evidence>
<protein>
    <submittedName>
        <fullName evidence="1">Uncharacterized protein</fullName>
    </submittedName>
</protein>
<accession>A0A0G0P5M8</accession>